<sequence length="386" mass="43786">MGERDRTFVHGKSGEYFTAEVQGSIVFPKNFEAALNAAIEGHKAVAVHYEFMSKENVAYKKDYEAHMYYVKALKYIRRIIQHLFEGAAPVTSQTHSAGMTMPTQPAMTSQESGTIHTEFPELLYDHMEEILGFQRLLQEVWDYRISDLKTLGPISPVPCHGAKRLAESILDEAQATHELLEQKWPVVVASLALYNVLKSMNYWPAEYDDAEQLTTWYSELVLLGQSPRTKEKLLPISQFGESLGKSIRRSNFTCRGALDRYLTHNAQKEPGLSDPTNIARLRLVQGQLSEYDQRRPYSDLLGFRNSVIPILRAARQLCQDNGRWVTPGVIAEQEELVHYAVFFINPMYHAPNIGSEVAQQLAESIDSHIKAHDKDQLGEAERLCSL</sequence>
<dbReference type="AlphaFoldDB" id="A0A9W8Z9B9"/>
<name>A0A9W8Z9B9_9PLEO</name>
<reference evidence="1" key="1">
    <citation type="submission" date="2022-10" db="EMBL/GenBank/DDBJ databases">
        <title>Tapping the CABI collections for fungal endophytes: first genome assemblies for Collariella, Neodidymelliopsis, Ascochyta clinopodiicola, Didymella pomorum, Didymosphaeria variabile, Neocosmospora piperis and Neocucurbitaria cava.</title>
        <authorList>
            <person name="Hill R."/>
        </authorList>
    </citation>
    <scope>NUCLEOTIDE SEQUENCE</scope>
    <source>
        <strain evidence="1">IMI 355091</strain>
    </source>
</reference>
<protein>
    <submittedName>
        <fullName evidence="1">Uncharacterized protein</fullName>
    </submittedName>
</protein>
<evidence type="ECO:0000313" key="1">
    <source>
        <dbReference type="EMBL" id="KAJ4401018.1"/>
    </source>
</evidence>
<gene>
    <name evidence="1" type="ORF">N0V91_008272</name>
</gene>
<comment type="caution">
    <text evidence="1">The sequence shown here is derived from an EMBL/GenBank/DDBJ whole genome shotgun (WGS) entry which is preliminary data.</text>
</comment>
<keyword evidence="2" id="KW-1185">Reference proteome</keyword>
<dbReference type="EMBL" id="JAPEVA010000080">
    <property type="protein sequence ID" value="KAJ4401018.1"/>
    <property type="molecule type" value="Genomic_DNA"/>
</dbReference>
<accession>A0A9W8Z9B9</accession>
<proteinExistence type="predicted"/>
<dbReference type="Proteomes" id="UP001140510">
    <property type="component" value="Unassembled WGS sequence"/>
</dbReference>
<organism evidence="1 2">
    <name type="scientific">Didymella pomorum</name>
    <dbReference type="NCBI Taxonomy" id="749634"/>
    <lineage>
        <taxon>Eukaryota</taxon>
        <taxon>Fungi</taxon>
        <taxon>Dikarya</taxon>
        <taxon>Ascomycota</taxon>
        <taxon>Pezizomycotina</taxon>
        <taxon>Dothideomycetes</taxon>
        <taxon>Pleosporomycetidae</taxon>
        <taxon>Pleosporales</taxon>
        <taxon>Pleosporineae</taxon>
        <taxon>Didymellaceae</taxon>
        <taxon>Didymella</taxon>
    </lineage>
</organism>
<evidence type="ECO:0000313" key="2">
    <source>
        <dbReference type="Proteomes" id="UP001140510"/>
    </source>
</evidence>